<accession>W8CC24</accession>
<evidence type="ECO:0000313" key="2">
    <source>
        <dbReference type="EMBL" id="JAC06532.1"/>
    </source>
</evidence>
<feature type="non-terminal residue" evidence="2">
    <location>
        <position position="1"/>
    </location>
</feature>
<protein>
    <submittedName>
        <fullName evidence="2">Uncharacterized protein</fullName>
    </submittedName>
</protein>
<feature type="non-terminal residue" evidence="2">
    <location>
        <position position="336"/>
    </location>
</feature>
<organism evidence="2">
    <name type="scientific">Ceratitis capitata</name>
    <name type="common">Mediterranean fruit fly</name>
    <name type="synonym">Tephritis capitata</name>
    <dbReference type="NCBI Taxonomy" id="7213"/>
    <lineage>
        <taxon>Eukaryota</taxon>
        <taxon>Metazoa</taxon>
        <taxon>Ecdysozoa</taxon>
        <taxon>Arthropoda</taxon>
        <taxon>Hexapoda</taxon>
        <taxon>Insecta</taxon>
        <taxon>Pterygota</taxon>
        <taxon>Neoptera</taxon>
        <taxon>Endopterygota</taxon>
        <taxon>Diptera</taxon>
        <taxon>Brachycera</taxon>
        <taxon>Muscomorpha</taxon>
        <taxon>Tephritoidea</taxon>
        <taxon>Tephritidae</taxon>
        <taxon>Ceratitis</taxon>
        <taxon>Ceratitis</taxon>
    </lineage>
</organism>
<feature type="compositionally biased region" description="Polar residues" evidence="1">
    <location>
        <begin position="196"/>
        <end position="220"/>
    </location>
</feature>
<dbReference type="EMBL" id="GAMC01000024">
    <property type="protein sequence ID" value="JAC06532.1"/>
    <property type="molecule type" value="mRNA"/>
</dbReference>
<reference evidence="2" key="1">
    <citation type="submission" date="2013-07" db="EMBL/GenBank/DDBJ databases">
        <authorList>
            <person name="Geib S."/>
        </authorList>
    </citation>
    <scope>NUCLEOTIDE SEQUENCE</scope>
</reference>
<sequence length="336" mass="36044">GGGGGCGILTDSAPSLRSLTLTRRHLVAQQLDARPLAAARAYNSSANNSSTWLSLSGSSLNTQTLCSGEHLPTCKCLTAIPEAACEATAADAKHDIDTFFLQQRCADGGERLLLIDGQGRYCVTTTAKNSNRPSRRSESALQTTQAAMSTPARSVRSAVSGVAINTTAHRPPKLLEFSLSSVGRSFIDETDVARPNDSQNYSLTTPETPTPNISPSSQPCNSDAFSNDFVPTQNIKTQENEKPNKLALNGDNAGGKINGNAETQEMLTKPHPPTKDIPLAQFGGSWDLVELDMNLQEVNIDPSYDTDVEECIFMADEHELDEDDEIDVSVVVDDPF</sequence>
<dbReference type="AlphaFoldDB" id="W8CC24"/>
<feature type="region of interest" description="Disordered" evidence="1">
    <location>
        <begin position="127"/>
        <end position="156"/>
    </location>
</feature>
<name>W8CC24_CERCA</name>
<reference evidence="2" key="2">
    <citation type="journal article" date="2014" name="BMC Genomics">
        <title>A genomic perspective to assessing quality of mass-reared SIT flies used in Mediterranean fruit fly (Ceratitis capitata) eradication in California.</title>
        <authorList>
            <person name="Calla B."/>
            <person name="Hall B."/>
            <person name="Hou S."/>
            <person name="Geib S.M."/>
        </authorList>
    </citation>
    <scope>NUCLEOTIDE SEQUENCE</scope>
</reference>
<evidence type="ECO:0000256" key="1">
    <source>
        <dbReference type="SAM" id="MobiDB-lite"/>
    </source>
</evidence>
<feature type="compositionally biased region" description="Polar residues" evidence="1">
    <location>
        <begin position="139"/>
        <end position="152"/>
    </location>
</feature>
<proteinExistence type="evidence at transcript level"/>
<feature type="region of interest" description="Disordered" evidence="1">
    <location>
        <begin position="190"/>
        <end position="220"/>
    </location>
</feature>